<organism evidence="7 8">
    <name type="scientific">Paramarasmius palmivorus</name>
    <dbReference type="NCBI Taxonomy" id="297713"/>
    <lineage>
        <taxon>Eukaryota</taxon>
        <taxon>Fungi</taxon>
        <taxon>Dikarya</taxon>
        <taxon>Basidiomycota</taxon>
        <taxon>Agaricomycotina</taxon>
        <taxon>Agaricomycetes</taxon>
        <taxon>Agaricomycetidae</taxon>
        <taxon>Agaricales</taxon>
        <taxon>Marasmiineae</taxon>
        <taxon>Marasmiaceae</taxon>
        <taxon>Paramarasmius</taxon>
    </lineage>
</organism>
<dbReference type="PANTHER" id="PTHR42973">
    <property type="entry name" value="BINDING OXIDOREDUCTASE, PUTATIVE (AFU_ORTHOLOGUE AFUA_1G17690)-RELATED"/>
    <property type="match status" value="1"/>
</dbReference>
<dbReference type="GO" id="GO:0071949">
    <property type="term" value="F:FAD binding"/>
    <property type="evidence" value="ECO:0007669"/>
    <property type="project" value="InterPro"/>
</dbReference>
<evidence type="ECO:0000256" key="2">
    <source>
        <dbReference type="ARBA" id="ARBA00022630"/>
    </source>
</evidence>
<dbReference type="Gene3D" id="3.30.43.10">
    <property type="entry name" value="Uridine Diphospho-n-acetylenolpyruvylglucosamine Reductase, domain 2"/>
    <property type="match status" value="1"/>
</dbReference>
<keyword evidence="3" id="KW-0274">FAD</keyword>
<dbReference type="SUPFAM" id="SSF56176">
    <property type="entry name" value="FAD-binding/transporter-associated domain-like"/>
    <property type="match status" value="1"/>
</dbReference>
<dbReference type="Pfam" id="PF08031">
    <property type="entry name" value="BBE"/>
    <property type="match status" value="1"/>
</dbReference>
<dbReference type="Pfam" id="PF01565">
    <property type="entry name" value="FAD_binding_4"/>
    <property type="match status" value="1"/>
</dbReference>
<evidence type="ECO:0000313" key="8">
    <source>
        <dbReference type="Proteomes" id="UP001383192"/>
    </source>
</evidence>
<dbReference type="InterPro" id="IPR050416">
    <property type="entry name" value="FAD-linked_Oxidoreductase"/>
</dbReference>
<evidence type="ECO:0000256" key="3">
    <source>
        <dbReference type="ARBA" id="ARBA00022827"/>
    </source>
</evidence>
<dbReference type="EMBL" id="JAYKXP010000028">
    <property type="protein sequence ID" value="KAK7043767.1"/>
    <property type="molecule type" value="Genomic_DNA"/>
</dbReference>
<dbReference type="GO" id="GO:0016491">
    <property type="term" value="F:oxidoreductase activity"/>
    <property type="evidence" value="ECO:0007669"/>
    <property type="project" value="UniProtKB-KW"/>
</dbReference>
<evidence type="ECO:0000313" key="7">
    <source>
        <dbReference type="EMBL" id="KAK7043767.1"/>
    </source>
</evidence>
<dbReference type="InterPro" id="IPR006094">
    <property type="entry name" value="Oxid_FAD_bind_N"/>
</dbReference>
<comment type="caution">
    <text evidence="7">The sequence shown here is derived from an EMBL/GenBank/DDBJ whole genome shotgun (WGS) entry which is preliminary data.</text>
</comment>
<evidence type="ECO:0000259" key="6">
    <source>
        <dbReference type="PROSITE" id="PS51387"/>
    </source>
</evidence>
<dbReference type="PROSITE" id="PS51257">
    <property type="entry name" value="PROKAR_LIPOPROTEIN"/>
    <property type="match status" value="1"/>
</dbReference>
<feature type="signal peptide" evidence="5">
    <location>
        <begin position="1"/>
        <end position="22"/>
    </location>
</feature>
<proteinExistence type="inferred from homology"/>
<dbReference type="InterPro" id="IPR036318">
    <property type="entry name" value="FAD-bd_PCMH-like_sf"/>
</dbReference>
<dbReference type="InterPro" id="IPR016166">
    <property type="entry name" value="FAD-bd_PCMH"/>
</dbReference>
<evidence type="ECO:0000256" key="1">
    <source>
        <dbReference type="ARBA" id="ARBA00005466"/>
    </source>
</evidence>
<gene>
    <name evidence="7" type="ORF">VNI00_008379</name>
</gene>
<sequence>MSLKVFLLYWAALACHVSLVFASVDDYDLDLAHFAISAQENATCTVEPRSAKEVAGVLNILGSRKTPFGIKGGGHNLNRGFSSTSGVLISMTRLNSLKYDEKTSTVEVGTGMIWDDVYAQLQDKNVSVIGARATGVGVAGFIIAGGGYSYKTNQYGLAADNVLAIEIVLPSGVIKNISSKQDKDLFFAVRGGGNNFGIVTKMTLRVHPQTAVWGGTIIYPNTVFTTVSSALLDYTAKNVDPKTGLQCTFASLQGQGIIMVNLFYDAPSPPPELFRSFLNITSISSDVKTRSYLSMIQSANTDLTAGVRGIYNTISHTEVTAPLLAAMQNETNYYSARLQSSGLLLNGYVVEPFLPEAYKKGDTDTAYPPNRAENIHPMNIYYAWVNAGSDSSLFEVSRNTAASLQQFAANQGILASAKYPNYSIFNTDLKDMYGRNLKRLQEVKRRVDPKDIMGLTGGFKL</sequence>
<dbReference type="InterPro" id="IPR016167">
    <property type="entry name" value="FAD-bd_PCMH_sub1"/>
</dbReference>
<feature type="chain" id="PRO_5043328876" description="FAD-binding PCMH-type domain-containing protein" evidence="5">
    <location>
        <begin position="23"/>
        <end position="461"/>
    </location>
</feature>
<reference evidence="7 8" key="1">
    <citation type="submission" date="2024-01" db="EMBL/GenBank/DDBJ databases">
        <title>A draft genome for a cacao thread blight-causing isolate of Paramarasmius palmivorus.</title>
        <authorList>
            <person name="Baruah I.K."/>
            <person name="Bukari Y."/>
            <person name="Amoako-Attah I."/>
            <person name="Meinhardt L.W."/>
            <person name="Bailey B.A."/>
            <person name="Cohen S.P."/>
        </authorList>
    </citation>
    <scope>NUCLEOTIDE SEQUENCE [LARGE SCALE GENOMIC DNA]</scope>
    <source>
        <strain evidence="7 8">GH-12</strain>
    </source>
</reference>
<protein>
    <recommendedName>
        <fullName evidence="6">FAD-binding PCMH-type domain-containing protein</fullName>
    </recommendedName>
</protein>
<dbReference type="AlphaFoldDB" id="A0AAW0CYV0"/>
<keyword evidence="4" id="KW-0560">Oxidoreductase</keyword>
<keyword evidence="2" id="KW-0285">Flavoprotein</keyword>
<comment type="similarity">
    <text evidence="1">Belongs to the oxygen-dependent FAD-linked oxidoreductase family.</text>
</comment>
<keyword evidence="8" id="KW-1185">Reference proteome</keyword>
<keyword evidence="5" id="KW-0732">Signal</keyword>
<dbReference type="Proteomes" id="UP001383192">
    <property type="component" value="Unassembled WGS sequence"/>
</dbReference>
<dbReference type="Gene3D" id="3.40.462.20">
    <property type="match status" value="1"/>
</dbReference>
<dbReference type="InterPro" id="IPR012951">
    <property type="entry name" value="BBE"/>
</dbReference>
<dbReference type="Gene3D" id="3.30.465.10">
    <property type="match status" value="1"/>
</dbReference>
<dbReference type="InterPro" id="IPR016169">
    <property type="entry name" value="FAD-bd_PCMH_sub2"/>
</dbReference>
<name>A0AAW0CYV0_9AGAR</name>
<dbReference type="PROSITE" id="PS51387">
    <property type="entry name" value="FAD_PCMH"/>
    <property type="match status" value="1"/>
</dbReference>
<dbReference type="PANTHER" id="PTHR42973:SF13">
    <property type="entry name" value="FAD-BINDING PCMH-TYPE DOMAIN-CONTAINING PROTEIN"/>
    <property type="match status" value="1"/>
</dbReference>
<evidence type="ECO:0000256" key="4">
    <source>
        <dbReference type="ARBA" id="ARBA00023002"/>
    </source>
</evidence>
<accession>A0AAW0CYV0</accession>
<evidence type="ECO:0000256" key="5">
    <source>
        <dbReference type="SAM" id="SignalP"/>
    </source>
</evidence>
<feature type="domain" description="FAD-binding PCMH-type" evidence="6">
    <location>
        <begin position="38"/>
        <end position="209"/>
    </location>
</feature>